<evidence type="ECO:0000313" key="6">
    <source>
        <dbReference type="EMBL" id="MBF1659983.1"/>
    </source>
</evidence>
<evidence type="ECO:0000313" key="7">
    <source>
        <dbReference type="Proteomes" id="UP000713964"/>
    </source>
</evidence>
<dbReference type="GO" id="GO:0016747">
    <property type="term" value="F:acyltransferase activity, transferring groups other than amino-acyl groups"/>
    <property type="evidence" value="ECO:0007669"/>
    <property type="project" value="InterPro"/>
</dbReference>
<dbReference type="InterPro" id="IPR016181">
    <property type="entry name" value="Acyl_CoA_acyltransferase"/>
</dbReference>
<protein>
    <submittedName>
        <fullName evidence="6">GNAT family N-acetyltransferase</fullName>
    </submittedName>
</protein>
<dbReference type="PROSITE" id="PS51186">
    <property type="entry name" value="GNAT"/>
    <property type="match status" value="1"/>
</dbReference>
<dbReference type="InterPro" id="IPR000182">
    <property type="entry name" value="GNAT_dom"/>
</dbReference>
<dbReference type="EMBL" id="JABZXL010000035">
    <property type="protein sequence ID" value="MBF1659983.1"/>
    <property type="molecule type" value="Genomic_DNA"/>
</dbReference>
<feature type="domain" description="N-acetyltransferase" evidence="5">
    <location>
        <begin position="33"/>
        <end position="197"/>
    </location>
</feature>
<dbReference type="SUPFAM" id="SSF55729">
    <property type="entry name" value="Acyl-CoA N-acyltransferases (Nat)"/>
    <property type="match status" value="1"/>
</dbReference>
<feature type="compositionally biased region" description="Basic and acidic residues" evidence="4">
    <location>
        <begin position="7"/>
        <end position="22"/>
    </location>
</feature>
<dbReference type="PANTHER" id="PTHR43792:SF8">
    <property type="entry name" value="[RIBOSOMAL PROTEIN US5]-ALANINE N-ACETYLTRANSFERASE"/>
    <property type="match status" value="1"/>
</dbReference>
<dbReference type="PANTHER" id="PTHR43792">
    <property type="entry name" value="GNAT FAMILY, PUTATIVE (AFU_ORTHOLOGUE AFUA_3G00765)-RELATED-RELATED"/>
    <property type="match status" value="1"/>
</dbReference>
<dbReference type="InterPro" id="IPR051531">
    <property type="entry name" value="N-acetyltransferase"/>
</dbReference>
<keyword evidence="2" id="KW-0012">Acyltransferase</keyword>
<proteinExistence type="inferred from homology"/>
<dbReference type="AlphaFoldDB" id="A0A930L9S8"/>
<evidence type="ECO:0000256" key="1">
    <source>
        <dbReference type="ARBA" id="ARBA00022679"/>
    </source>
</evidence>
<name>A0A930L9S8_9MICC</name>
<accession>A0A930L9S8</accession>
<organism evidence="6 7">
    <name type="scientific">Rothia mucilaginosa</name>
    <dbReference type="NCBI Taxonomy" id="43675"/>
    <lineage>
        <taxon>Bacteria</taxon>
        <taxon>Bacillati</taxon>
        <taxon>Actinomycetota</taxon>
        <taxon>Actinomycetes</taxon>
        <taxon>Micrococcales</taxon>
        <taxon>Micrococcaceae</taxon>
        <taxon>Rothia</taxon>
    </lineage>
</organism>
<sequence>MTPEHSNFSEHSDFSGHSEHAEPSQPELITERLTLRHLREADIPNIVESCRDEETLRYTRIPLNYTRADAEDYLLTTARQIAAGQIQRWAIDASGVFAGTIELRLADGTPESPGTRAELGYYAAPKARGKGYMTEALQAILGYAFDPLGLGLETVRWTALAGNEASERVAVKAGFTGIYDDIDPNSGRPDENGHPVQHRVRRADMTRAQFAALWAN</sequence>
<reference evidence="6" key="1">
    <citation type="submission" date="2020-04" db="EMBL/GenBank/DDBJ databases">
        <title>Deep metagenomics examines the oral microbiome during advanced dental caries in children, revealing novel taxa and co-occurrences with host molecules.</title>
        <authorList>
            <person name="Baker J.L."/>
            <person name="Morton J.T."/>
            <person name="Dinis M."/>
            <person name="Alvarez R."/>
            <person name="Tran N.C."/>
            <person name="Knight R."/>
            <person name="Edlund A."/>
        </authorList>
    </citation>
    <scope>NUCLEOTIDE SEQUENCE</scope>
    <source>
        <strain evidence="6">JCVI_29_bin.11</strain>
    </source>
</reference>
<comment type="similarity">
    <text evidence="3">Belongs to the acetyltransferase family. RimJ subfamily.</text>
</comment>
<dbReference type="Gene3D" id="3.40.630.30">
    <property type="match status" value="1"/>
</dbReference>
<dbReference type="Proteomes" id="UP000713964">
    <property type="component" value="Unassembled WGS sequence"/>
</dbReference>
<dbReference type="Pfam" id="PF13302">
    <property type="entry name" value="Acetyltransf_3"/>
    <property type="match status" value="1"/>
</dbReference>
<keyword evidence="1" id="KW-0808">Transferase</keyword>
<evidence type="ECO:0000259" key="5">
    <source>
        <dbReference type="PROSITE" id="PS51186"/>
    </source>
</evidence>
<evidence type="ECO:0000256" key="2">
    <source>
        <dbReference type="ARBA" id="ARBA00023315"/>
    </source>
</evidence>
<comment type="caution">
    <text evidence="6">The sequence shown here is derived from an EMBL/GenBank/DDBJ whole genome shotgun (WGS) entry which is preliminary data.</text>
</comment>
<evidence type="ECO:0000256" key="4">
    <source>
        <dbReference type="SAM" id="MobiDB-lite"/>
    </source>
</evidence>
<feature type="region of interest" description="Disordered" evidence="4">
    <location>
        <begin position="1"/>
        <end position="26"/>
    </location>
</feature>
<gene>
    <name evidence="6" type="ORF">HXO58_09180</name>
</gene>
<evidence type="ECO:0000256" key="3">
    <source>
        <dbReference type="ARBA" id="ARBA00038502"/>
    </source>
</evidence>